<evidence type="ECO:0000256" key="5">
    <source>
        <dbReference type="ARBA" id="ARBA00022729"/>
    </source>
</evidence>
<keyword evidence="13 15" id="KW-0143">Chaperone</keyword>
<keyword evidence="6" id="KW-0677">Repeat</keyword>
<dbReference type="InterPro" id="IPR001580">
    <property type="entry name" value="Calret/calnex"/>
</dbReference>
<feature type="transmembrane region" description="Helical" evidence="15">
    <location>
        <begin position="450"/>
        <end position="471"/>
    </location>
</feature>
<feature type="compositionally biased region" description="Acidic residues" evidence="16">
    <location>
        <begin position="309"/>
        <end position="318"/>
    </location>
</feature>
<evidence type="ECO:0000256" key="15">
    <source>
        <dbReference type="RuleBase" id="RU362126"/>
    </source>
</evidence>
<organism evidence="17">
    <name type="scientific">Phallusia mammillata</name>
    <dbReference type="NCBI Taxonomy" id="59560"/>
    <lineage>
        <taxon>Eukaryota</taxon>
        <taxon>Metazoa</taxon>
        <taxon>Chordata</taxon>
        <taxon>Tunicata</taxon>
        <taxon>Ascidiacea</taxon>
        <taxon>Phlebobranchia</taxon>
        <taxon>Ascidiidae</taxon>
        <taxon>Phallusia</taxon>
    </lineage>
</organism>
<keyword evidence="3" id="KW-0597">Phosphoprotein</keyword>
<dbReference type="PRINTS" id="PR00626">
    <property type="entry name" value="CALRETICULIN"/>
</dbReference>
<dbReference type="PROSITE" id="PS00805">
    <property type="entry name" value="CALRETICULIN_REPEAT"/>
    <property type="match status" value="1"/>
</dbReference>
<keyword evidence="7 15" id="KW-0256">Endoplasmic reticulum</keyword>
<dbReference type="FunFam" id="2.60.120.200:FF:000430">
    <property type="entry name" value="Si:ch211-274f20.2"/>
    <property type="match status" value="1"/>
</dbReference>
<keyword evidence="8" id="KW-0106">Calcium</keyword>
<dbReference type="Pfam" id="PF00262">
    <property type="entry name" value="Calreticulin"/>
    <property type="match status" value="1"/>
</dbReference>
<keyword evidence="12 14" id="KW-1015">Disulfide bond</keyword>
<gene>
    <name evidence="17" type="primary">Calr3</name>
</gene>
<dbReference type="PANTHER" id="PTHR11073">
    <property type="entry name" value="CALRETICULIN AND CALNEXIN"/>
    <property type="match status" value="1"/>
</dbReference>
<feature type="compositionally biased region" description="Acidic residues" evidence="16">
    <location>
        <begin position="545"/>
        <end position="556"/>
    </location>
</feature>
<feature type="compositionally biased region" description="Acidic residues" evidence="16">
    <location>
        <begin position="283"/>
        <end position="302"/>
    </location>
</feature>
<dbReference type="FunFam" id="2.10.250.10:FF:000001">
    <property type="entry name" value="Calnexin homolog"/>
    <property type="match status" value="1"/>
</dbReference>
<evidence type="ECO:0000256" key="11">
    <source>
        <dbReference type="ARBA" id="ARBA00023136"/>
    </source>
</evidence>
<keyword evidence="10" id="KW-0007">Acetylation</keyword>
<protein>
    <submittedName>
        <fullName evidence="17">Calnexin</fullName>
    </submittedName>
</protein>
<comment type="similarity">
    <text evidence="2 15">Belongs to the calreticulin family.</text>
</comment>
<feature type="region of interest" description="Disordered" evidence="16">
    <location>
        <begin position="475"/>
        <end position="572"/>
    </location>
</feature>
<feature type="region of interest" description="Disordered" evidence="16">
    <location>
        <begin position="229"/>
        <end position="327"/>
    </location>
</feature>
<evidence type="ECO:0000256" key="13">
    <source>
        <dbReference type="ARBA" id="ARBA00023186"/>
    </source>
</evidence>
<evidence type="ECO:0000256" key="10">
    <source>
        <dbReference type="ARBA" id="ARBA00022990"/>
    </source>
</evidence>
<feature type="compositionally biased region" description="Basic and acidic residues" evidence="16">
    <location>
        <begin position="242"/>
        <end position="270"/>
    </location>
</feature>
<evidence type="ECO:0000256" key="2">
    <source>
        <dbReference type="ARBA" id="ARBA00010983"/>
    </source>
</evidence>
<feature type="disulfide bond" evidence="14">
    <location>
        <begin position="128"/>
        <end position="162"/>
    </location>
</feature>
<evidence type="ECO:0000256" key="1">
    <source>
        <dbReference type="ARBA" id="ARBA00004115"/>
    </source>
</evidence>
<dbReference type="GO" id="GO:0005789">
    <property type="term" value="C:endoplasmic reticulum membrane"/>
    <property type="evidence" value="ECO:0007669"/>
    <property type="project" value="UniProtKB-SubCell"/>
</dbReference>
<dbReference type="InterPro" id="IPR009033">
    <property type="entry name" value="Calreticulin/calnexin_P_dom_sf"/>
</dbReference>
<dbReference type="InterPro" id="IPR013320">
    <property type="entry name" value="ConA-like_dom_sf"/>
</dbReference>
<dbReference type="Gene3D" id="2.10.250.10">
    <property type="entry name" value="Calreticulin/calnexin, P domain"/>
    <property type="match status" value="1"/>
</dbReference>
<dbReference type="SUPFAM" id="SSF49899">
    <property type="entry name" value="Concanavalin A-like lectins/glucanases"/>
    <property type="match status" value="1"/>
</dbReference>
<dbReference type="EMBL" id="LR783556">
    <property type="protein sequence ID" value="CAB3227491.1"/>
    <property type="molecule type" value="mRNA"/>
</dbReference>
<dbReference type="InterPro" id="IPR018124">
    <property type="entry name" value="Calret/calnex_CS"/>
</dbReference>
<comment type="subcellular location">
    <subcellularLocation>
        <location evidence="1">Endoplasmic reticulum membrane</location>
        <topology evidence="1">Single-pass type I membrane protein</topology>
    </subcellularLocation>
</comment>
<accession>A0A6F9D8V3</accession>
<evidence type="ECO:0000256" key="4">
    <source>
        <dbReference type="ARBA" id="ARBA00022692"/>
    </source>
</evidence>
<evidence type="ECO:0000256" key="14">
    <source>
        <dbReference type="PIRSR" id="PIRSR601580-3"/>
    </source>
</evidence>
<evidence type="ECO:0000256" key="12">
    <source>
        <dbReference type="ARBA" id="ARBA00023157"/>
    </source>
</evidence>
<evidence type="ECO:0000256" key="3">
    <source>
        <dbReference type="ARBA" id="ARBA00022553"/>
    </source>
</evidence>
<feature type="compositionally biased region" description="Basic and acidic residues" evidence="16">
    <location>
        <begin position="534"/>
        <end position="544"/>
    </location>
</feature>
<dbReference type="AlphaFoldDB" id="A0A6F9D8V3"/>
<feature type="chain" id="PRO_5026379708" evidence="15">
    <location>
        <begin position="19"/>
        <end position="572"/>
    </location>
</feature>
<evidence type="ECO:0000256" key="9">
    <source>
        <dbReference type="ARBA" id="ARBA00022989"/>
    </source>
</evidence>
<sequence>MNFLLLIVLVGILSTSCADDEKQAPKYSTPIAKGDVYLQEPFDSDDAIDSWTVSKAKKDDVDSEIAKYDGKWKVESPQENALPGDLGLVLKSKARHHAIAVLLDKPFVFDSKPFIVQYEVNFQTGIECGGAYMKLLTHTEDLNLEQFQDKTPYTIMFGPDKCGEDYKLHFIFRHKNPKTGEFEEKHAKKPTVDIKSYYTDKATHLYTLMLTEDNNFKIYIDHNEVNSGSLLTDFSPPVNPPKEIEDKDDKKPEDWDEREKIADPEASKPDDWDEDAPAKTADPDAEMPDGWLEDEPLYVDDPDAAKPEDWDDEMDGEWEAPKVDNPKCSEVAGCGTWEPPMISNPAYKGKWRPPMISNPNYKGIWKPRIIPNPDFFEDSQPFKMFPIGAVGFELWSMSEDILFDNIIITSDKQVSDEYAEKTWKMKKQVQAENEPGFVQGLLSATEERPWLWIIYVLVVGLPLVLLFTFCCSGGKKADPKKTDEATPDDPHDSEEEKEAEEGSQKDATESQGEEDGGDEVSTARSGEEEEEGGDGEKPVTKADLEKDEEDVDDDDSGPVRRSPRKRKPRVQD</sequence>
<feature type="compositionally biased region" description="Basic residues" evidence="16">
    <location>
        <begin position="561"/>
        <end position="572"/>
    </location>
</feature>
<evidence type="ECO:0000256" key="7">
    <source>
        <dbReference type="ARBA" id="ARBA00022824"/>
    </source>
</evidence>
<feature type="signal peptide" evidence="15">
    <location>
        <begin position="1"/>
        <end position="18"/>
    </location>
</feature>
<keyword evidence="5 15" id="KW-0732">Signal</keyword>
<keyword evidence="4 15" id="KW-0812">Transmembrane</keyword>
<evidence type="ECO:0000313" key="17">
    <source>
        <dbReference type="EMBL" id="CAB3227491.1"/>
    </source>
</evidence>
<feature type="compositionally biased region" description="Basic and acidic residues" evidence="16">
    <location>
        <begin position="475"/>
        <end position="490"/>
    </location>
</feature>
<dbReference type="GO" id="GO:0005509">
    <property type="term" value="F:calcium ion binding"/>
    <property type="evidence" value="ECO:0007669"/>
    <property type="project" value="InterPro"/>
</dbReference>
<reference evidence="17" key="1">
    <citation type="submission" date="2020-04" db="EMBL/GenBank/DDBJ databases">
        <authorList>
            <person name="Neveu A P."/>
        </authorList>
    </citation>
    <scope>NUCLEOTIDE SEQUENCE</scope>
    <source>
        <tissue evidence="17">Whole embryo</tissue>
    </source>
</reference>
<evidence type="ECO:0000256" key="8">
    <source>
        <dbReference type="ARBA" id="ARBA00022837"/>
    </source>
</evidence>
<evidence type="ECO:0000256" key="16">
    <source>
        <dbReference type="SAM" id="MobiDB-lite"/>
    </source>
</evidence>
<evidence type="ECO:0000256" key="6">
    <source>
        <dbReference type="ARBA" id="ARBA00022737"/>
    </source>
</evidence>
<dbReference type="GO" id="GO:0051082">
    <property type="term" value="F:unfolded protein binding"/>
    <property type="evidence" value="ECO:0007669"/>
    <property type="project" value="InterPro"/>
</dbReference>
<dbReference type="Gene3D" id="2.60.120.200">
    <property type="match status" value="1"/>
</dbReference>
<dbReference type="PANTHER" id="PTHR11073:SF1">
    <property type="entry name" value="CALNEXIN 14D-RELATED"/>
    <property type="match status" value="1"/>
</dbReference>
<dbReference type="SUPFAM" id="SSF63887">
    <property type="entry name" value="P-domain of calnexin/calreticulin"/>
    <property type="match status" value="1"/>
</dbReference>
<proteinExistence type="evidence at transcript level"/>
<dbReference type="GO" id="GO:0006457">
    <property type="term" value="P:protein folding"/>
    <property type="evidence" value="ECO:0007669"/>
    <property type="project" value="InterPro"/>
</dbReference>
<dbReference type="PROSITE" id="PS00804">
    <property type="entry name" value="CALRETICULIN_2"/>
    <property type="match status" value="1"/>
</dbReference>
<keyword evidence="11 15" id="KW-0472">Membrane</keyword>
<keyword evidence="9 15" id="KW-1133">Transmembrane helix</keyword>
<name>A0A6F9D8V3_9ASCI</name>
<dbReference type="GO" id="GO:0036503">
    <property type="term" value="P:ERAD pathway"/>
    <property type="evidence" value="ECO:0007669"/>
    <property type="project" value="TreeGrafter"/>
</dbReference>